<accession>A0ABR7NHG5</accession>
<dbReference type="RefSeq" id="WP_262399411.1">
    <property type="nucleotide sequence ID" value="NZ_JACRTB010000007.1"/>
</dbReference>
<comment type="caution">
    <text evidence="1">The sequence shown here is derived from an EMBL/GenBank/DDBJ whole genome shotgun (WGS) entry which is preliminary data.</text>
</comment>
<keyword evidence="2" id="KW-1185">Reference proteome</keyword>
<gene>
    <name evidence="1" type="ORF">H8717_05365</name>
</gene>
<name>A0ABR7NHG5_9FIRM</name>
<reference evidence="1 2" key="1">
    <citation type="submission" date="2020-08" db="EMBL/GenBank/DDBJ databases">
        <title>Genome public.</title>
        <authorList>
            <person name="Liu C."/>
            <person name="Sun Q."/>
        </authorList>
    </citation>
    <scope>NUCLEOTIDE SEQUENCE [LARGE SCALE GENOMIC DNA]</scope>
    <source>
        <strain evidence="1 2">BX1</strain>
    </source>
</reference>
<proteinExistence type="predicted"/>
<sequence length="61" mass="6486">MGRAKGAKNFDSGAGVYKPAYISTGRRSRKLAWLAEIERINRAALAAGMSYGTYVAKYGGG</sequence>
<evidence type="ECO:0000313" key="1">
    <source>
        <dbReference type="EMBL" id="MBC8575841.1"/>
    </source>
</evidence>
<evidence type="ECO:0000313" key="2">
    <source>
        <dbReference type="Proteomes" id="UP000658131"/>
    </source>
</evidence>
<dbReference type="Proteomes" id="UP000658131">
    <property type="component" value="Unassembled WGS sequence"/>
</dbReference>
<protein>
    <submittedName>
        <fullName evidence="1">Uncharacterized protein</fullName>
    </submittedName>
</protein>
<dbReference type="EMBL" id="JACRTB010000007">
    <property type="protein sequence ID" value="MBC8575841.1"/>
    <property type="molecule type" value="Genomic_DNA"/>
</dbReference>
<organism evidence="1 2">
    <name type="scientific">Yanshouia hominis</name>
    <dbReference type="NCBI Taxonomy" id="2763673"/>
    <lineage>
        <taxon>Bacteria</taxon>
        <taxon>Bacillati</taxon>
        <taxon>Bacillota</taxon>
        <taxon>Clostridia</taxon>
        <taxon>Eubacteriales</taxon>
        <taxon>Oscillospiraceae</taxon>
        <taxon>Yanshouia</taxon>
    </lineage>
</organism>